<reference evidence="2 3" key="1">
    <citation type="submission" date="2020-02" db="EMBL/GenBank/DDBJ databases">
        <title>Genome sequence of strain CCNWXJ40-4.</title>
        <authorList>
            <person name="Gao J."/>
            <person name="Sun J."/>
        </authorList>
    </citation>
    <scope>NUCLEOTIDE SEQUENCE [LARGE SCALE GENOMIC DNA]</scope>
    <source>
        <strain evidence="2 3">CCNWXJ 40-4</strain>
    </source>
</reference>
<feature type="transmembrane region" description="Helical" evidence="1">
    <location>
        <begin position="21"/>
        <end position="43"/>
    </location>
</feature>
<keyword evidence="1" id="KW-0812">Transmembrane</keyword>
<keyword evidence="1" id="KW-1133">Transmembrane helix</keyword>
<dbReference type="EMBL" id="JAAKZF010000001">
    <property type="protein sequence ID" value="NGO49573.1"/>
    <property type="molecule type" value="Genomic_DNA"/>
</dbReference>
<accession>A0A6G4W5P6</accession>
<keyword evidence="1" id="KW-0472">Membrane</keyword>
<comment type="caution">
    <text evidence="2">The sequence shown here is derived from an EMBL/GenBank/DDBJ whole genome shotgun (WGS) entry which is preliminary data.</text>
</comment>
<feature type="transmembrane region" description="Helical" evidence="1">
    <location>
        <begin position="49"/>
        <end position="69"/>
    </location>
</feature>
<proteinExistence type="predicted"/>
<sequence>MSFFASRWRGEAPLDRLFWRDMVLVGTVLNVAALVTALLLLGLKVSPVVAVAVYFSPVPYNIFLFAAVWRTAEATGNARAAFFRSAALIWVVAATIL</sequence>
<dbReference type="AlphaFoldDB" id="A0A6G4W5P6"/>
<evidence type="ECO:0000256" key="1">
    <source>
        <dbReference type="SAM" id="Phobius"/>
    </source>
</evidence>
<evidence type="ECO:0000313" key="3">
    <source>
        <dbReference type="Proteomes" id="UP001642900"/>
    </source>
</evidence>
<gene>
    <name evidence="2" type="ORF">G6N73_00020</name>
</gene>
<name>A0A6G4W5P6_9HYPH</name>
<protein>
    <submittedName>
        <fullName evidence="2">Uncharacterized protein</fullName>
    </submittedName>
</protein>
<keyword evidence="3" id="KW-1185">Reference proteome</keyword>
<dbReference type="Proteomes" id="UP001642900">
    <property type="component" value="Unassembled WGS sequence"/>
</dbReference>
<evidence type="ECO:0000313" key="2">
    <source>
        <dbReference type="EMBL" id="NGO49573.1"/>
    </source>
</evidence>
<organism evidence="2 3">
    <name type="scientific">Allomesorhizobium camelthorni</name>
    <dbReference type="NCBI Taxonomy" id="475069"/>
    <lineage>
        <taxon>Bacteria</taxon>
        <taxon>Pseudomonadati</taxon>
        <taxon>Pseudomonadota</taxon>
        <taxon>Alphaproteobacteria</taxon>
        <taxon>Hyphomicrobiales</taxon>
        <taxon>Phyllobacteriaceae</taxon>
        <taxon>Allomesorhizobium</taxon>
    </lineage>
</organism>
<dbReference type="RefSeq" id="WP_165021473.1">
    <property type="nucleotide sequence ID" value="NZ_JAAKZF010000001.1"/>
</dbReference>